<evidence type="ECO:0000259" key="3">
    <source>
        <dbReference type="PROSITE" id="PS50011"/>
    </source>
</evidence>
<dbReference type="InterPro" id="IPR000719">
    <property type="entry name" value="Prot_kinase_dom"/>
</dbReference>
<dbReference type="PROSITE" id="PS50011">
    <property type="entry name" value="PROTEIN_KINASE_DOM"/>
    <property type="match status" value="1"/>
</dbReference>
<gene>
    <name evidence="4" type="ORF">BLNAU_14541</name>
</gene>
<sequence>MNVSNVELKVIGSSEISLFKSHSSQLSLQTIRFSETTSKLGSIVECEGGITTISDIQLSSLSFSKTPFIASHFDSVRFKEITTQNISIDQLVSISDGSDFQIISCTFEGPSQSPPSSTNNDDEYEDKNEICSWSSGLISVTDTKVHIEGSRFSSLTNGTMFVQNSNVSIHTSAFESNSPRNTSFPSARRNLRCLDGEMRIGSLSGGDGFESPSLWMSSENCVVRRNESKVEAAHFVPSLDASKSSVVTNKNKSMTITLAGSLFIPCSLFLEVSETTSSKQNKTPLLVSLTPSTTLSFSETEMILTLSHSELNKTLNVDSELSGCLVFGDGVRSSSFVLKKSLVDEKKALGTAMMKWLLPLICGVVVLGLILVLVIVLLARRRRNEKKKKNEGLLTNQELNEEEIVKEDIFPEHSLGTAAFVFEETDKEHNVMHGETREQRDGKEIRDDNLPSAPSFGEEVLVGMNERAQVSSAPKYVSLYEKLHGNRTSTMAEKQRIVFQLVSALNHLAESQPSHEVLTRLSPHVVLLNEKEEIRFDVHNTMRGREHFGKFTAEEASRRREDEQRWQAPETDEKNEGEVDGPAASVFSLGLLLAEVDTGQVPFGEVDGINAHRMAGTGTRPNMEGMNEDLKSLILECLELNPSDRPSLDTILSSLNSISLKSIRPPVAPDEIGQGVDGDRQRLNTDQMRDTANNQLLFFA</sequence>
<feature type="compositionally biased region" description="Basic and acidic residues" evidence="1">
    <location>
        <begin position="430"/>
        <end position="449"/>
    </location>
</feature>
<evidence type="ECO:0000256" key="1">
    <source>
        <dbReference type="SAM" id="MobiDB-lite"/>
    </source>
</evidence>
<keyword evidence="2" id="KW-0472">Membrane</keyword>
<name>A0ABQ9XIU5_9EUKA</name>
<dbReference type="Gene3D" id="1.10.510.10">
    <property type="entry name" value="Transferase(Phosphotransferase) domain 1"/>
    <property type="match status" value="1"/>
</dbReference>
<reference evidence="4 5" key="1">
    <citation type="journal article" date="2022" name="bioRxiv">
        <title>Genomics of Preaxostyla Flagellates Illuminates Evolutionary Transitions and the Path Towards Mitochondrial Loss.</title>
        <authorList>
            <person name="Novak L.V.F."/>
            <person name="Treitli S.C."/>
            <person name="Pyrih J."/>
            <person name="Halakuc P."/>
            <person name="Pipaliya S.V."/>
            <person name="Vacek V."/>
            <person name="Brzon O."/>
            <person name="Soukal P."/>
            <person name="Eme L."/>
            <person name="Dacks J.B."/>
            <person name="Karnkowska A."/>
            <person name="Elias M."/>
            <person name="Hampl V."/>
        </authorList>
    </citation>
    <scope>NUCLEOTIDE SEQUENCE [LARGE SCALE GENOMIC DNA]</scope>
    <source>
        <strain evidence="4">NAU3</strain>
        <tissue evidence="4">Gut</tissue>
    </source>
</reference>
<keyword evidence="2" id="KW-0812">Transmembrane</keyword>
<organism evidence="4 5">
    <name type="scientific">Blattamonas nauphoetae</name>
    <dbReference type="NCBI Taxonomy" id="2049346"/>
    <lineage>
        <taxon>Eukaryota</taxon>
        <taxon>Metamonada</taxon>
        <taxon>Preaxostyla</taxon>
        <taxon>Oxymonadida</taxon>
        <taxon>Blattamonas</taxon>
    </lineage>
</organism>
<dbReference type="Proteomes" id="UP001281761">
    <property type="component" value="Unassembled WGS sequence"/>
</dbReference>
<evidence type="ECO:0000313" key="5">
    <source>
        <dbReference type="Proteomes" id="UP001281761"/>
    </source>
</evidence>
<keyword evidence="2" id="KW-1133">Transmembrane helix</keyword>
<keyword evidence="5" id="KW-1185">Reference proteome</keyword>
<protein>
    <recommendedName>
        <fullName evidence="3">Protein kinase domain-containing protein</fullName>
    </recommendedName>
</protein>
<comment type="caution">
    <text evidence="4">The sequence shown here is derived from an EMBL/GenBank/DDBJ whole genome shotgun (WGS) entry which is preliminary data.</text>
</comment>
<dbReference type="PANTHER" id="PTHR44329">
    <property type="entry name" value="SERINE/THREONINE-PROTEIN KINASE TNNI3K-RELATED"/>
    <property type="match status" value="1"/>
</dbReference>
<dbReference type="Pfam" id="PF07714">
    <property type="entry name" value="PK_Tyr_Ser-Thr"/>
    <property type="match status" value="1"/>
</dbReference>
<evidence type="ECO:0000313" key="4">
    <source>
        <dbReference type="EMBL" id="KAK2950547.1"/>
    </source>
</evidence>
<feature type="domain" description="Protein kinase" evidence="3">
    <location>
        <begin position="321"/>
        <end position="660"/>
    </location>
</feature>
<accession>A0ABQ9XIU5</accession>
<feature type="compositionally biased region" description="Basic and acidic residues" evidence="1">
    <location>
        <begin position="549"/>
        <end position="577"/>
    </location>
</feature>
<feature type="transmembrane region" description="Helical" evidence="2">
    <location>
        <begin position="356"/>
        <end position="379"/>
    </location>
</feature>
<proteinExistence type="predicted"/>
<dbReference type="InterPro" id="IPR051681">
    <property type="entry name" value="Ser/Thr_Kinases-Pseudokinases"/>
</dbReference>
<evidence type="ECO:0000256" key="2">
    <source>
        <dbReference type="SAM" id="Phobius"/>
    </source>
</evidence>
<dbReference type="EMBL" id="JARBJD010000134">
    <property type="protein sequence ID" value="KAK2950547.1"/>
    <property type="molecule type" value="Genomic_DNA"/>
</dbReference>
<feature type="region of interest" description="Disordered" evidence="1">
    <location>
        <begin position="430"/>
        <end position="450"/>
    </location>
</feature>
<dbReference type="InterPro" id="IPR001245">
    <property type="entry name" value="Ser-Thr/Tyr_kinase_cat_dom"/>
</dbReference>
<feature type="region of interest" description="Disordered" evidence="1">
    <location>
        <begin position="549"/>
        <end position="581"/>
    </location>
</feature>
<dbReference type="InterPro" id="IPR011009">
    <property type="entry name" value="Kinase-like_dom_sf"/>
</dbReference>
<dbReference type="SUPFAM" id="SSF56112">
    <property type="entry name" value="Protein kinase-like (PK-like)"/>
    <property type="match status" value="1"/>
</dbReference>